<gene>
    <name evidence="2" type="ORF">GWI33_006340</name>
</gene>
<name>A0A834IG91_RHYFE</name>
<dbReference type="Proteomes" id="UP000625711">
    <property type="component" value="Unassembled WGS sequence"/>
</dbReference>
<comment type="caution">
    <text evidence="2">The sequence shown here is derived from an EMBL/GenBank/DDBJ whole genome shotgun (WGS) entry which is preliminary data.</text>
</comment>
<proteinExistence type="predicted"/>
<protein>
    <submittedName>
        <fullName evidence="2">Uncharacterized protein</fullName>
    </submittedName>
</protein>
<sequence length="169" mass="19404">MSETTKSNAEQTEATILPFFFQPRSLIADYNQDIRGSARTEDRDGDSRADSRAKLSINLERIDKTIHRRALLETVRVESFEMIIAGIGRERQSRCRAWPRPPSSHVSIGTFAPHLNGRVSSNEKREPIGPRPRRGYAFGGGAERWLRFYRGHSQRTDARIRPVYYSIKD</sequence>
<evidence type="ECO:0000256" key="1">
    <source>
        <dbReference type="SAM" id="MobiDB-lite"/>
    </source>
</evidence>
<evidence type="ECO:0000313" key="3">
    <source>
        <dbReference type="Proteomes" id="UP000625711"/>
    </source>
</evidence>
<feature type="region of interest" description="Disordered" evidence="1">
    <location>
        <begin position="114"/>
        <end position="135"/>
    </location>
</feature>
<organism evidence="2 3">
    <name type="scientific">Rhynchophorus ferrugineus</name>
    <name type="common">Red palm weevil</name>
    <name type="synonym">Curculio ferrugineus</name>
    <dbReference type="NCBI Taxonomy" id="354439"/>
    <lineage>
        <taxon>Eukaryota</taxon>
        <taxon>Metazoa</taxon>
        <taxon>Ecdysozoa</taxon>
        <taxon>Arthropoda</taxon>
        <taxon>Hexapoda</taxon>
        <taxon>Insecta</taxon>
        <taxon>Pterygota</taxon>
        <taxon>Neoptera</taxon>
        <taxon>Endopterygota</taxon>
        <taxon>Coleoptera</taxon>
        <taxon>Polyphaga</taxon>
        <taxon>Cucujiformia</taxon>
        <taxon>Curculionidae</taxon>
        <taxon>Dryophthorinae</taxon>
        <taxon>Rhynchophorus</taxon>
    </lineage>
</organism>
<dbReference type="AlphaFoldDB" id="A0A834IG91"/>
<keyword evidence="3" id="KW-1185">Reference proteome</keyword>
<dbReference type="EMBL" id="JAACXV010000318">
    <property type="protein sequence ID" value="KAF7280164.1"/>
    <property type="molecule type" value="Genomic_DNA"/>
</dbReference>
<evidence type="ECO:0000313" key="2">
    <source>
        <dbReference type="EMBL" id="KAF7280164.1"/>
    </source>
</evidence>
<accession>A0A834IG91</accession>
<reference evidence="2" key="1">
    <citation type="submission" date="2020-08" db="EMBL/GenBank/DDBJ databases">
        <title>Genome sequencing and assembly of the red palm weevil Rhynchophorus ferrugineus.</title>
        <authorList>
            <person name="Dias G.B."/>
            <person name="Bergman C.M."/>
            <person name="Manee M."/>
        </authorList>
    </citation>
    <scope>NUCLEOTIDE SEQUENCE</scope>
    <source>
        <strain evidence="2">AA-2017</strain>
        <tissue evidence="2">Whole larva</tissue>
    </source>
</reference>